<proteinExistence type="predicted"/>
<protein>
    <submittedName>
        <fullName evidence="1">Uncharacterized protein</fullName>
    </submittedName>
</protein>
<dbReference type="RefSeq" id="WP_261789762.1">
    <property type="nucleotide sequence ID" value="NZ_CP030139.2"/>
</dbReference>
<gene>
    <name evidence="1" type="ORF">DOP62_07655</name>
</gene>
<dbReference type="AlphaFoldDB" id="A0AAN1QNI6"/>
<name>A0AAN1QNI6_SYNEL</name>
<evidence type="ECO:0000313" key="2">
    <source>
        <dbReference type="Proteomes" id="UP000267249"/>
    </source>
</evidence>
<reference evidence="1 2" key="1">
    <citation type="journal article" date="2018" name="Sci. Rep.">
        <title>Genome Features and Biochemical Characteristics of a Robust, Fast Growing and Naturally Transformable Cyanobacterium Synechococcus elongatus PCC 11801 Isolated from India.</title>
        <authorList>
            <person name="Jaiswal D."/>
            <person name="Sengupta A."/>
            <person name="Sohoni S."/>
            <person name="Sengupta S."/>
            <person name="Phadnavis A.G."/>
            <person name="Pakrasi H.B."/>
            <person name="Wangikar P.P."/>
        </authorList>
    </citation>
    <scope>NUCLEOTIDE SEQUENCE [LARGE SCALE GENOMIC DNA]</scope>
    <source>
        <strain evidence="1 2">PCC 11801</strain>
    </source>
</reference>
<dbReference type="Proteomes" id="UP000267249">
    <property type="component" value="Chromosome"/>
</dbReference>
<accession>A0AAN1QNI6</accession>
<evidence type="ECO:0000313" key="1">
    <source>
        <dbReference type="EMBL" id="AZB72599.2"/>
    </source>
</evidence>
<sequence length="105" mass="11886">MLPLIHPSRLRLLNAIAKIGKNAAVIDAFSAEQPPWVKTARHSLTFTCPVCEASPRAAVRVWINRRSPVYGSDGRRKWQEFYHCSCGCSWWSWSSDRPAPSTEES</sequence>
<dbReference type="EMBL" id="CP030139">
    <property type="protein sequence ID" value="AZB72599.2"/>
    <property type="molecule type" value="Genomic_DNA"/>
</dbReference>
<organism evidence="1 2">
    <name type="scientific">Synechococcus elongatus PCC 11801</name>
    <dbReference type="NCBI Taxonomy" id="2219813"/>
    <lineage>
        <taxon>Bacteria</taxon>
        <taxon>Bacillati</taxon>
        <taxon>Cyanobacteriota</taxon>
        <taxon>Cyanophyceae</taxon>
        <taxon>Synechococcales</taxon>
        <taxon>Synechococcaceae</taxon>
        <taxon>Synechococcus</taxon>
    </lineage>
</organism>